<reference evidence="2" key="1">
    <citation type="submission" date="2021-07" db="EMBL/GenBank/DDBJ databases">
        <title>Complete genome sequencing of a Clostridium isolate.</title>
        <authorList>
            <person name="Ueki A."/>
            <person name="Tonouchi A."/>
        </authorList>
    </citation>
    <scope>NUCLEOTIDE SEQUENCE [LARGE SCALE GENOMIC DNA]</scope>
    <source>
        <strain evidence="2">C5S11</strain>
    </source>
</reference>
<name>A0ABM7T5L7_9CLOT</name>
<gene>
    <name evidence="1" type="ORF">psyc5s11_33760</name>
</gene>
<evidence type="ECO:0008006" key="3">
    <source>
        <dbReference type="Google" id="ProtNLM"/>
    </source>
</evidence>
<evidence type="ECO:0000313" key="1">
    <source>
        <dbReference type="EMBL" id="BCZ47309.1"/>
    </source>
</evidence>
<sequence>MLYAFADKFLDVKDLEKVNEEISMTKLGEMLVEDGRKKGIQEGIKKIHWIQQ</sequence>
<organism evidence="1 2">
    <name type="scientific">Clostridium gelidum</name>
    <dbReference type="NCBI Taxonomy" id="704125"/>
    <lineage>
        <taxon>Bacteria</taxon>
        <taxon>Bacillati</taxon>
        <taxon>Bacillota</taxon>
        <taxon>Clostridia</taxon>
        <taxon>Eubacteriales</taxon>
        <taxon>Clostridiaceae</taxon>
        <taxon>Clostridium</taxon>
    </lineage>
</organism>
<dbReference type="EMBL" id="AP024849">
    <property type="protein sequence ID" value="BCZ47309.1"/>
    <property type="molecule type" value="Genomic_DNA"/>
</dbReference>
<proteinExistence type="predicted"/>
<evidence type="ECO:0000313" key="2">
    <source>
        <dbReference type="Proteomes" id="UP000824633"/>
    </source>
</evidence>
<protein>
    <recommendedName>
        <fullName evidence="3">Transposase</fullName>
    </recommendedName>
</protein>
<accession>A0ABM7T5L7</accession>
<dbReference type="Proteomes" id="UP000824633">
    <property type="component" value="Chromosome"/>
</dbReference>
<keyword evidence="2" id="KW-1185">Reference proteome</keyword>